<dbReference type="EMBL" id="BAMD01000009">
    <property type="protein sequence ID" value="GAF02424.1"/>
    <property type="molecule type" value="Genomic_DNA"/>
</dbReference>
<proteinExistence type="inferred from homology"/>
<dbReference type="Gene3D" id="1.10.287.470">
    <property type="entry name" value="Helix hairpin bin"/>
    <property type="match status" value="1"/>
</dbReference>
<evidence type="ECO:0000313" key="6">
    <source>
        <dbReference type="EMBL" id="GAF02424.1"/>
    </source>
</evidence>
<dbReference type="AlphaFoldDB" id="W7YIR5"/>
<keyword evidence="3" id="KW-0732">Signal</keyword>
<dbReference type="eggNOG" id="COG0845">
    <property type="taxonomic scope" value="Bacteria"/>
</dbReference>
<feature type="domain" description="CzcB-like alpha-helical hairpin" evidence="4">
    <location>
        <begin position="126"/>
        <end position="182"/>
    </location>
</feature>
<dbReference type="GO" id="GO:1990281">
    <property type="term" value="C:efflux pump complex"/>
    <property type="evidence" value="ECO:0007669"/>
    <property type="project" value="TreeGrafter"/>
</dbReference>
<dbReference type="SUPFAM" id="SSF111369">
    <property type="entry name" value="HlyD-like secretion proteins"/>
    <property type="match status" value="1"/>
</dbReference>
<dbReference type="PANTHER" id="PTHR30469">
    <property type="entry name" value="MULTIDRUG RESISTANCE PROTEIN MDTA"/>
    <property type="match status" value="1"/>
</dbReference>
<dbReference type="NCBIfam" id="TIGR01730">
    <property type="entry name" value="RND_mfp"/>
    <property type="match status" value="1"/>
</dbReference>
<keyword evidence="2" id="KW-0175">Coiled coil</keyword>
<evidence type="ECO:0000259" key="5">
    <source>
        <dbReference type="Pfam" id="PF25954"/>
    </source>
</evidence>
<dbReference type="Pfam" id="PF25954">
    <property type="entry name" value="Beta-barrel_RND_2"/>
    <property type="match status" value="1"/>
</dbReference>
<evidence type="ECO:0000256" key="1">
    <source>
        <dbReference type="ARBA" id="ARBA00009477"/>
    </source>
</evidence>
<accession>W7YIR5</accession>
<reference evidence="6 7" key="1">
    <citation type="journal article" date="2014" name="Genome Announc.">
        <title>Draft Genome Sequence of Cytophaga fermentans JCM 21142T, a Facultative Anaerobe Isolated from Marine Mud.</title>
        <authorList>
            <person name="Starns D."/>
            <person name="Oshima K."/>
            <person name="Suda W."/>
            <person name="Iino T."/>
            <person name="Yuki M."/>
            <person name="Inoue J."/>
            <person name="Kitamura K."/>
            <person name="Iida T."/>
            <person name="Darby A."/>
            <person name="Hattori M."/>
            <person name="Ohkuma M."/>
        </authorList>
    </citation>
    <scope>NUCLEOTIDE SEQUENCE [LARGE SCALE GENOMIC DNA]</scope>
    <source>
        <strain evidence="6 7">JCM 21142</strain>
    </source>
</reference>
<evidence type="ECO:0000256" key="2">
    <source>
        <dbReference type="SAM" id="Coils"/>
    </source>
</evidence>
<dbReference type="InterPro" id="IPR058648">
    <property type="entry name" value="HH_CzcB-like"/>
</dbReference>
<dbReference type="Pfam" id="PF25893">
    <property type="entry name" value="HH_CzcB"/>
    <property type="match status" value="1"/>
</dbReference>
<dbReference type="PANTHER" id="PTHR30469:SF15">
    <property type="entry name" value="HLYD FAMILY OF SECRETION PROTEINS"/>
    <property type="match status" value="1"/>
</dbReference>
<dbReference type="Gene3D" id="2.40.30.170">
    <property type="match status" value="1"/>
</dbReference>
<name>W7YIR5_9BACT</name>
<dbReference type="InterPro" id="IPR058792">
    <property type="entry name" value="Beta-barrel_RND_2"/>
</dbReference>
<dbReference type="OrthoDB" id="9806939at2"/>
<feature type="chain" id="PRO_5004904389" evidence="3">
    <location>
        <begin position="20"/>
        <end position="364"/>
    </location>
</feature>
<feature type="domain" description="CusB-like beta-barrel" evidence="5">
    <location>
        <begin position="220"/>
        <end position="292"/>
    </location>
</feature>
<evidence type="ECO:0000259" key="4">
    <source>
        <dbReference type="Pfam" id="PF25893"/>
    </source>
</evidence>
<dbReference type="RefSeq" id="WP_044212319.1">
    <property type="nucleotide sequence ID" value="NZ_BAMD01000009.1"/>
</dbReference>
<dbReference type="Proteomes" id="UP000019402">
    <property type="component" value="Unassembled WGS sequence"/>
</dbReference>
<protein>
    <submittedName>
        <fullName evidence="6">Putative efflux pump periplasmic linker TtgA</fullName>
    </submittedName>
</protein>
<evidence type="ECO:0000256" key="3">
    <source>
        <dbReference type="SAM" id="SignalP"/>
    </source>
</evidence>
<feature type="coiled-coil region" evidence="2">
    <location>
        <begin position="160"/>
        <end position="187"/>
    </location>
</feature>
<dbReference type="InterPro" id="IPR006143">
    <property type="entry name" value="RND_pump_MFP"/>
</dbReference>
<dbReference type="PROSITE" id="PS51257">
    <property type="entry name" value="PROKAR_LIPOPROTEIN"/>
    <property type="match status" value="1"/>
</dbReference>
<dbReference type="STRING" id="869213.GCA_000517085_03438"/>
<gene>
    <name evidence="6" type="ORF">JCM21142_31058</name>
</gene>
<sequence>MKNLIKNTILTILIMTASACGSSVDKPTELAAYKKQMTELKKKISSLENQLQAEEGTSANVVNVTADIIRPKTYDHYIEVTGKVKADENTIISPEGAGKITQLLVEEGDKVRKGQVLAYLNTDAIESQIMQAKAGVELAVTTYNRQKNLWDQHIGSEIEYLQAKSNKESQEQNLKALQAQLAMSTVKSQIEGIVDEVFQKKGEIAGPAIPFARIVNIDDIYINAEVGESYLGQINKGDTTTVYFPALKKTVDATIFRSSMIINDISRTFRVRINLKNTDHVIKPNLISVVKLKVYKAKDVLIVPSILVKQDFKGEFIFIAEVKDGKTWAKKQYVQSVFNSDNKSIIKEGLKDGDALSPKATTKL</sequence>
<comment type="caution">
    <text evidence="6">The sequence shown here is derived from an EMBL/GenBank/DDBJ whole genome shotgun (WGS) entry which is preliminary data.</text>
</comment>
<dbReference type="Gene3D" id="2.40.420.20">
    <property type="match status" value="1"/>
</dbReference>
<organism evidence="6 7">
    <name type="scientific">Saccharicrinis fermentans DSM 9555 = JCM 21142</name>
    <dbReference type="NCBI Taxonomy" id="869213"/>
    <lineage>
        <taxon>Bacteria</taxon>
        <taxon>Pseudomonadati</taxon>
        <taxon>Bacteroidota</taxon>
        <taxon>Bacteroidia</taxon>
        <taxon>Marinilabiliales</taxon>
        <taxon>Marinilabiliaceae</taxon>
        <taxon>Saccharicrinis</taxon>
    </lineage>
</organism>
<dbReference type="Gene3D" id="2.40.50.100">
    <property type="match status" value="1"/>
</dbReference>
<evidence type="ECO:0000313" key="7">
    <source>
        <dbReference type="Proteomes" id="UP000019402"/>
    </source>
</evidence>
<dbReference type="GO" id="GO:0015562">
    <property type="term" value="F:efflux transmembrane transporter activity"/>
    <property type="evidence" value="ECO:0007669"/>
    <property type="project" value="TreeGrafter"/>
</dbReference>
<keyword evidence="7" id="KW-1185">Reference proteome</keyword>
<comment type="similarity">
    <text evidence="1">Belongs to the membrane fusion protein (MFP) (TC 8.A.1) family.</text>
</comment>
<feature type="coiled-coil region" evidence="2">
    <location>
        <begin position="30"/>
        <end position="57"/>
    </location>
</feature>
<feature type="signal peptide" evidence="3">
    <location>
        <begin position="1"/>
        <end position="19"/>
    </location>
</feature>